<sequence>MNSKLKLNRPIAVFDAGIGSYAIVELLKKEFPKQDIIYLADRNSFPYGNKTNDELAVILRNTLKYLETWLPSLIVVASNAPSVTILPDIQTEFETDIIGVYPPIKEAIEKSSTKEIGVLGVKSMIETDEVMHYINEEKSPDANINTFNASSLVELVETGAFMNDKYRTLITIKSFMDNVLDEHEAIDVFTLSSTHLPWLYSYFKELYPHIMFIDPSTEVVEQVGKYAVEGSGMIKSLVTTNQVYTLESFNEMLNKLNIELELEEVHI</sequence>
<dbReference type="PANTHER" id="PTHR21198">
    <property type="entry name" value="GLUTAMATE RACEMASE"/>
    <property type="match status" value="1"/>
</dbReference>
<dbReference type="SUPFAM" id="SSF53681">
    <property type="entry name" value="Aspartate/glutamate racemase"/>
    <property type="match status" value="2"/>
</dbReference>
<dbReference type="GO" id="GO:0008881">
    <property type="term" value="F:glutamate racemase activity"/>
    <property type="evidence" value="ECO:0007669"/>
    <property type="project" value="UniProtKB-EC"/>
</dbReference>
<keyword evidence="3" id="KW-1185">Reference proteome</keyword>
<name>A0A239YF02_9STAP</name>
<evidence type="ECO:0000313" key="3">
    <source>
        <dbReference type="Proteomes" id="UP000242084"/>
    </source>
</evidence>
<dbReference type="Proteomes" id="UP000242084">
    <property type="component" value="Chromosome 1"/>
</dbReference>
<dbReference type="PANTHER" id="PTHR21198:SF3">
    <property type="entry name" value="GLUTAMATE RACEMASE"/>
    <property type="match status" value="1"/>
</dbReference>
<gene>
    <name evidence="2" type="primary">murI_1</name>
    <name evidence="2" type="ORF">SAMEA4384403_00277</name>
</gene>
<organism evidence="2 3">
    <name type="scientific">Mammaliicoccus stepanovicii</name>
    <dbReference type="NCBI Taxonomy" id="643214"/>
    <lineage>
        <taxon>Bacteria</taxon>
        <taxon>Bacillati</taxon>
        <taxon>Bacillota</taxon>
        <taxon>Bacilli</taxon>
        <taxon>Bacillales</taxon>
        <taxon>Staphylococcaceae</taxon>
        <taxon>Mammaliicoccus</taxon>
    </lineage>
</organism>
<dbReference type="OrthoDB" id="9801055at2"/>
<keyword evidence="1 2" id="KW-0413">Isomerase</keyword>
<proteinExistence type="predicted"/>
<dbReference type="Gene3D" id="3.40.50.1860">
    <property type="match status" value="2"/>
</dbReference>
<dbReference type="RefSeq" id="WP_095085695.1">
    <property type="nucleotide sequence ID" value="NZ_BMDM01000007.1"/>
</dbReference>
<evidence type="ECO:0000256" key="1">
    <source>
        <dbReference type="ARBA" id="ARBA00023235"/>
    </source>
</evidence>
<dbReference type="EC" id="5.1.1.3" evidence="2"/>
<evidence type="ECO:0000313" key="2">
    <source>
        <dbReference type="EMBL" id="SNV56808.1"/>
    </source>
</evidence>
<reference evidence="2 3" key="1">
    <citation type="submission" date="2017-06" db="EMBL/GenBank/DDBJ databases">
        <authorList>
            <consortium name="Pathogen Informatics"/>
        </authorList>
    </citation>
    <scope>NUCLEOTIDE SEQUENCE [LARGE SCALE GENOMIC DNA]</scope>
    <source>
        <strain evidence="2 3">NCTC13839</strain>
    </source>
</reference>
<dbReference type="InterPro" id="IPR001920">
    <property type="entry name" value="Asp/Glu_race"/>
</dbReference>
<dbReference type="KEGG" id="sste:SAMEA4384403_0277"/>
<dbReference type="EMBL" id="LT906462">
    <property type="protein sequence ID" value="SNV56808.1"/>
    <property type="molecule type" value="Genomic_DNA"/>
</dbReference>
<accession>A0A239YF02</accession>
<dbReference type="AlphaFoldDB" id="A0A239YF02"/>
<protein>
    <submittedName>
        <fullName evidence="2">Glutamate racemase</fullName>
        <ecNumber evidence="2">5.1.1.3</ecNumber>
    </submittedName>
</protein>